<name>A0ABW6A413_9BACT</name>
<gene>
    <name evidence="2" type="ORF">ACFS6H_03755</name>
</gene>
<dbReference type="RefSeq" id="WP_386095365.1">
    <property type="nucleotide sequence ID" value="NZ_JBHUOZ010000001.1"/>
</dbReference>
<dbReference type="EMBL" id="JBHUOZ010000001">
    <property type="protein sequence ID" value="MFD2918812.1"/>
    <property type="molecule type" value="Genomic_DNA"/>
</dbReference>
<evidence type="ECO:0008006" key="4">
    <source>
        <dbReference type="Google" id="ProtNLM"/>
    </source>
</evidence>
<comment type="caution">
    <text evidence="2">The sequence shown here is derived from an EMBL/GenBank/DDBJ whole genome shotgun (WGS) entry which is preliminary data.</text>
</comment>
<evidence type="ECO:0000313" key="3">
    <source>
        <dbReference type="Proteomes" id="UP001597511"/>
    </source>
</evidence>
<keyword evidence="3" id="KW-1185">Reference proteome</keyword>
<evidence type="ECO:0000256" key="1">
    <source>
        <dbReference type="SAM" id="SignalP"/>
    </source>
</evidence>
<accession>A0ABW6A413</accession>
<evidence type="ECO:0000313" key="2">
    <source>
        <dbReference type="EMBL" id="MFD2918812.1"/>
    </source>
</evidence>
<dbReference type="SUPFAM" id="SSF46626">
    <property type="entry name" value="Cytochrome c"/>
    <property type="match status" value="1"/>
</dbReference>
<dbReference type="InterPro" id="IPR036909">
    <property type="entry name" value="Cyt_c-like_dom_sf"/>
</dbReference>
<feature type="chain" id="PRO_5045340569" description="Cytochrome c domain-containing protein" evidence="1">
    <location>
        <begin position="18"/>
        <end position="103"/>
    </location>
</feature>
<feature type="signal peptide" evidence="1">
    <location>
        <begin position="1"/>
        <end position="17"/>
    </location>
</feature>
<dbReference type="Proteomes" id="UP001597511">
    <property type="component" value="Unassembled WGS sequence"/>
</dbReference>
<keyword evidence="1" id="KW-0732">Signal</keyword>
<sequence>MKKVAALFIAVATFVVACTPKASPSATEALIPAESRVKTDKTTIDAGQVISSTSCTKCHREKDYSRATYDELRPVLASMVKKAKLDEKEIQQISAYVHSKAKK</sequence>
<organism evidence="2 3">
    <name type="scientific">Terrimonas rubra</name>
    <dbReference type="NCBI Taxonomy" id="1035890"/>
    <lineage>
        <taxon>Bacteria</taxon>
        <taxon>Pseudomonadati</taxon>
        <taxon>Bacteroidota</taxon>
        <taxon>Chitinophagia</taxon>
        <taxon>Chitinophagales</taxon>
        <taxon>Chitinophagaceae</taxon>
        <taxon>Terrimonas</taxon>
    </lineage>
</organism>
<reference evidence="3" key="1">
    <citation type="journal article" date="2019" name="Int. J. Syst. Evol. Microbiol.">
        <title>The Global Catalogue of Microorganisms (GCM) 10K type strain sequencing project: providing services to taxonomists for standard genome sequencing and annotation.</title>
        <authorList>
            <consortium name="The Broad Institute Genomics Platform"/>
            <consortium name="The Broad Institute Genome Sequencing Center for Infectious Disease"/>
            <person name="Wu L."/>
            <person name="Ma J."/>
        </authorList>
    </citation>
    <scope>NUCLEOTIDE SEQUENCE [LARGE SCALE GENOMIC DNA]</scope>
    <source>
        <strain evidence="3">KCTC 23299</strain>
    </source>
</reference>
<proteinExistence type="predicted"/>
<protein>
    <recommendedName>
        <fullName evidence="4">Cytochrome c domain-containing protein</fullName>
    </recommendedName>
</protein>
<dbReference type="PROSITE" id="PS51257">
    <property type="entry name" value="PROKAR_LIPOPROTEIN"/>
    <property type="match status" value="1"/>
</dbReference>